<dbReference type="SUPFAM" id="SSF46689">
    <property type="entry name" value="Homeodomain-like"/>
    <property type="match status" value="2"/>
</dbReference>
<dbReference type="InterPro" id="IPR009004">
    <property type="entry name" value="Transposase_Mu_C"/>
</dbReference>
<dbReference type="InterPro" id="IPR036397">
    <property type="entry name" value="RNaseH_sf"/>
</dbReference>
<dbReference type="Proteomes" id="UP001193035">
    <property type="component" value="Unassembled WGS sequence"/>
</dbReference>
<dbReference type="RefSeq" id="WP_138839910.1">
    <property type="nucleotide sequence ID" value="NZ_VCPD01000001.1"/>
</dbReference>
<dbReference type="InterPro" id="IPR015378">
    <property type="entry name" value="Transposase-like_Mu_C"/>
</dbReference>
<dbReference type="InterPro" id="IPR009057">
    <property type="entry name" value="Homeodomain-like_sf"/>
</dbReference>
<accession>A0ABY2X398</accession>
<evidence type="ECO:0000313" key="4">
    <source>
        <dbReference type="Proteomes" id="UP001193035"/>
    </source>
</evidence>
<gene>
    <name evidence="3" type="ORF">FGK63_01920</name>
</gene>
<reference evidence="3 4" key="1">
    <citation type="submission" date="2019-05" db="EMBL/GenBank/DDBJ databases">
        <title>Ruegeria sp. nov., isolated from tidal flat.</title>
        <authorList>
            <person name="Kim W."/>
        </authorList>
    </citation>
    <scope>NUCLEOTIDE SEQUENCE [LARGE SCALE GENOMIC DNA]</scope>
    <source>
        <strain evidence="3 4">CAU 1488</strain>
    </source>
</reference>
<dbReference type="InterPro" id="IPR009061">
    <property type="entry name" value="DNA-bd_dom_put_sf"/>
</dbReference>
<evidence type="ECO:0000313" key="3">
    <source>
        <dbReference type="EMBL" id="TMV09851.1"/>
    </source>
</evidence>
<dbReference type="Pfam" id="PF09039">
    <property type="entry name" value="HTH_Tnp_Mu_2"/>
    <property type="match status" value="1"/>
</dbReference>
<sequence length="715" mass="80913">MSDLQPDRVWWTANEMAEACLPDMPSARQPIDRMIQRLNWRAHPTLARRRKGRGGGWEYHWTLLPSRAQKALLAEARPAEAETPQMGRDEAWEWFEGLNDKARDAARSRLHVLQTVEALERGGMSRDLAAYQAGRMGGVSKRTVWNWFALVEGVRPDDRLPYLAPRHQAAVKRGAKAECSDEFWDYIKADFLRPERPSFSSVHRRAMRVAREQGWSTLPERTMRRRLEAEVSALTITLCRKGADALKSLYPAQTRDRTALHAMEAVNADYHRFDVFVRWPDSNGEGEEIVRPQMVAFQDIYSGRILSWRLDKTPNKVGVSLALGDMIERFGIPEHVLLDNGREFANKFLTGGVPTRFRFKVKDDDIPGILKVLGVEVHWATPYSGQSKPIERAFRDMCDDIARDPRFSGAYTGNRPDAKPENYQSAAVPLERFIEVVEEGIEEHNIRTGRRGQTAQGRSLLETFEASYAVAPIRKATDAQRRLWLMGAEGVKADARTGLVRFMGNEYWDAWMHQLAGEKVVARFDPADLRAGLHLYALDGGYLGHATCKLAAGFFDIDEARTHAAARRKWVNAEKAAAEAHRKFKVAELGDFLDAGRRGEAAPGEMPQAVEARVVRPVFDRKPVAPAEPVRSAEEEAAHAAFVADFETHRAARTPKVEEDDMRTRMKRALELEARIEAGEPVSRDQERWLEGYQTSAEYKAQRDLVAKFGTDMLG</sequence>
<dbReference type="Gene3D" id="1.10.10.10">
    <property type="entry name" value="Winged helix-like DNA-binding domain superfamily/Winged helix DNA-binding domain"/>
    <property type="match status" value="1"/>
</dbReference>
<dbReference type="EMBL" id="VCPD01000001">
    <property type="protein sequence ID" value="TMV09851.1"/>
    <property type="molecule type" value="Genomic_DNA"/>
</dbReference>
<feature type="domain" description="HTH Mu-type" evidence="2">
    <location>
        <begin position="9"/>
        <end position="80"/>
    </location>
</feature>
<dbReference type="InterPro" id="IPR001584">
    <property type="entry name" value="Integrase_cat-core"/>
</dbReference>
<comment type="caution">
    <text evidence="3">The sequence shown here is derived from an EMBL/GenBank/DDBJ whole genome shotgun (WGS) entry which is preliminary data.</text>
</comment>
<organism evidence="3 4">
    <name type="scientific">Ruegeria sediminis</name>
    <dbReference type="NCBI Taxonomy" id="2583820"/>
    <lineage>
        <taxon>Bacteria</taxon>
        <taxon>Pseudomonadati</taxon>
        <taxon>Pseudomonadota</taxon>
        <taxon>Alphaproteobacteria</taxon>
        <taxon>Rhodobacterales</taxon>
        <taxon>Roseobacteraceae</taxon>
        <taxon>Ruegeria</taxon>
    </lineage>
</organism>
<dbReference type="InterPro" id="IPR036388">
    <property type="entry name" value="WH-like_DNA-bd_sf"/>
</dbReference>
<evidence type="ECO:0000259" key="2">
    <source>
        <dbReference type="PROSITE" id="PS51702"/>
    </source>
</evidence>
<dbReference type="PROSITE" id="PS50994">
    <property type="entry name" value="INTEGRASE"/>
    <property type="match status" value="1"/>
</dbReference>
<protein>
    <submittedName>
        <fullName evidence="3">DDE-type integrase/transposase/recombinase</fullName>
    </submittedName>
</protein>
<dbReference type="InterPro" id="IPR004189">
    <property type="entry name" value="Phage_Mu_transposase"/>
</dbReference>
<evidence type="ECO:0000259" key="1">
    <source>
        <dbReference type="PROSITE" id="PS50994"/>
    </source>
</evidence>
<dbReference type="InterPro" id="IPR012337">
    <property type="entry name" value="RNaseH-like_sf"/>
</dbReference>
<dbReference type="Gene3D" id="1.10.10.60">
    <property type="entry name" value="Homeodomain-like"/>
    <property type="match status" value="2"/>
</dbReference>
<dbReference type="Gene3D" id="2.30.30.130">
    <property type="entry name" value="Transposase, Mu, C-terminal"/>
    <property type="match status" value="1"/>
</dbReference>
<feature type="domain" description="Integrase catalytic" evidence="1">
    <location>
        <begin position="247"/>
        <end position="468"/>
    </location>
</feature>
<dbReference type="Pfam" id="PF02914">
    <property type="entry name" value="DDE_2"/>
    <property type="match status" value="1"/>
</dbReference>
<dbReference type="Gene3D" id="3.30.420.10">
    <property type="entry name" value="Ribonuclease H-like superfamily/Ribonuclease H"/>
    <property type="match status" value="1"/>
</dbReference>
<dbReference type="InterPro" id="IPR003314">
    <property type="entry name" value="Mu-type_HTH"/>
</dbReference>
<dbReference type="Pfam" id="PF09299">
    <property type="entry name" value="Mu-transpos_C"/>
    <property type="match status" value="1"/>
</dbReference>
<dbReference type="SUPFAM" id="SSF53098">
    <property type="entry name" value="Ribonuclease H-like"/>
    <property type="match status" value="1"/>
</dbReference>
<dbReference type="InterPro" id="IPR015126">
    <property type="entry name" value="Mu_I-gamma"/>
</dbReference>
<dbReference type="SUPFAM" id="SSF50610">
    <property type="entry name" value="mu transposase, C-terminal domain"/>
    <property type="match status" value="1"/>
</dbReference>
<dbReference type="PROSITE" id="PS51702">
    <property type="entry name" value="HTH_MU"/>
    <property type="match status" value="1"/>
</dbReference>
<name>A0ABY2X398_9RHOB</name>
<dbReference type="SUPFAM" id="SSF46955">
    <property type="entry name" value="Putative DNA-binding domain"/>
    <property type="match status" value="1"/>
</dbReference>
<proteinExistence type="predicted"/>
<keyword evidence="4" id="KW-1185">Reference proteome</keyword>